<reference evidence="8" key="2">
    <citation type="submission" date="2019-09" db="UniProtKB">
        <authorList>
            <consortium name="WormBaseParasite"/>
        </authorList>
    </citation>
    <scope>IDENTIFICATION</scope>
</reference>
<dbReference type="GO" id="GO:0007030">
    <property type="term" value="P:Golgi organization"/>
    <property type="evidence" value="ECO:0007669"/>
    <property type="project" value="TreeGrafter"/>
</dbReference>
<dbReference type="GO" id="GO:0005794">
    <property type="term" value="C:Golgi apparatus"/>
    <property type="evidence" value="ECO:0007669"/>
    <property type="project" value="UniProtKB-SubCell"/>
</dbReference>
<keyword evidence="3 4" id="KW-0175">Coiled coil</keyword>
<dbReference type="GO" id="GO:0031267">
    <property type="term" value="F:small GTPase binding"/>
    <property type="evidence" value="ECO:0007669"/>
    <property type="project" value="TreeGrafter"/>
</dbReference>
<dbReference type="EMBL" id="UZAH01026020">
    <property type="protein sequence ID" value="VDO74369.1"/>
    <property type="molecule type" value="Genomic_DNA"/>
</dbReference>
<evidence type="ECO:0000313" key="7">
    <source>
        <dbReference type="Proteomes" id="UP000050761"/>
    </source>
</evidence>
<gene>
    <name evidence="6" type="ORF">HPBE_LOCUS7975</name>
</gene>
<keyword evidence="2" id="KW-0333">Golgi apparatus</keyword>
<dbReference type="Proteomes" id="UP000050761">
    <property type="component" value="Unassembled WGS sequence"/>
</dbReference>
<evidence type="ECO:0000256" key="3">
    <source>
        <dbReference type="ARBA" id="ARBA00023054"/>
    </source>
</evidence>
<proteinExistence type="predicted"/>
<keyword evidence="7" id="KW-1185">Reference proteome</keyword>
<feature type="region of interest" description="Disordered" evidence="5">
    <location>
        <begin position="270"/>
        <end position="364"/>
    </location>
</feature>
<feature type="compositionally biased region" description="Pro residues" evidence="5">
    <location>
        <begin position="275"/>
        <end position="286"/>
    </location>
</feature>
<feature type="compositionally biased region" description="Basic and acidic residues" evidence="5">
    <location>
        <begin position="321"/>
        <end position="336"/>
    </location>
</feature>
<evidence type="ECO:0000256" key="2">
    <source>
        <dbReference type="ARBA" id="ARBA00023034"/>
    </source>
</evidence>
<feature type="region of interest" description="Disordered" evidence="5">
    <location>
        <begin position="650"/>
        <end position="686"/>
    </location>
</feature>
<evidence type="ECO:0000313" key="8">
    <source>
        <dbReference type="WBParaSite" id="HPBE_0000797401-mRNA-1"/>
    </source>
</evidence>
<feature type="coiled-coil region" evidence="4">
    <location>
        <begin position="696"/>
        <end position="765"/>
    </location>
</feature>
<dbReference type="WBParaSite" id="HPBE_0000797401-mRNA-1">
    <property type="protein sequence ID" value="HPBE_0000797401-mRNA-1"/>
    <property type="gene ID" value="HPBE_0000797401"/>
</dbReference>
<evidence type="ECO:0000313" key="6">
    <source>
        <dbReference type="EMBL" id="VDO74369.1"/>
    </source>
</evidence>
<name>A0A3P7YBV9_HELPZ</name>
<feature type="region of interest" description="Disordered" evidence="5">
    <location>
        <begin position="568"/>
        <end position="588"/>
    </location>
</feature>
<feature type="compositionally biased region" description="Basic residues" evidence="5">
    <location>
        <begin position="101"/>
        <end position="111"/>
    </location>
</feature>
<sequence length="979" mass="107918">MGSYVEFLRNAIVEKKELKEISQDRADLGEKRILGTIRADVDLVRDYNVQAKNYAKEHKLPDPELFPLPEVTNSGSGHHGHSHSGGGHGHSHSHEAGAHSAHSHGAAHSHVHPQGVAALPTHTHETVQPKVDQATTVGNEVHEQKTAVPVEVLQPEIVMSTTAPPAAVNIPPPTPVNVLTTPPPTPVNVVPVTLAPVPVSAPTAGPELTPSGAAHEKVPLPEMEKQIAELMARDAALVQAERQREAQLSSFEPDVYDGFKASVVPSTAAGVEPLPSTPLPVQPPSGIPVEETVTVPPPIATPVEKPSVPITPQETPSPNIEPEKQPDPPKAPHEVPEATTALPSVDISTPPSQLPTTLAPESHLDDSIAITKDPVTGVEYCERDGGCPVGSETIPPDPKPITIEELNASVEKPAHDEMSAKENMTFPVKHINLTALASSGVFNIVLSSVSKSARNIPPFADVNDAGIGLLVNFALLIAAMIYYFISWLLSDPDEERCDWGITHDLATRCKKLEEQNRAKEAEIIRLDTVRCTVHDESALRELLEVDLNTERRRTAQAEETIRELKRQLEEQERAHSRTTKELSTARESLDTLENELRRSLILKSTRGAGMVSYKFVYSKTMAANEQVRKLSSEKNNLELENATLSSMLEEVERNRKEGSGGSGGWSDFGDDIVGEADDDKEKTPASSTITIPVAPVAGEVREVAKLRGQLKKVEQELETTRMALEYEKQERQQLESKLASLEAELERKTKEVSERERERSRADERCNELLSMMKENNMKTRETEGLRDKLRDELIALQGEFSAIIDERRKKDEKICELEMELKRMRNEHLKLETRRFNEVLELKHKLDVLQTTQMQPLAPSVQGYDFLNKHERDLAHSPLSLWEEPPRSMSSNWKQLIVVFVLEAMDVSYGALGKERADVDPHSLRHNRSVNVYYSSGGSNGGRSPPPEMPLLSAIPPPGLKKPSGKRVVDQAMEFKSS</sequence>
<dbReference type="PANTHER" id="PTHR18921">
    <property type="entry name" value="MYOSIN HEAVY CHAIN - RELATED"/>
    <property type="match status" value="1"/>
</dbReference>
<evidence type="ECO:0000256" key="1">
    <source>
        <dbReference type="ARBA" id="ARBA00004555"/>
    </source>
</evidence>
<dbReference type="PANTHER" id="PTHR18921:SF2">
    <property type="entry name" value="THYROID RECEPTOR-INTERACTING PROTEIN 11"/>
    <property type="match status" value="1"/>
</dbReference>
<evidence type="ECO:0000256" key="4">
    <source>
        <dbReference type="SAM" id="Coils"/>
    </source>
</evidence>
<feature type="compositionally biased region" description="Acidic residues" evidence="5">
    <location>
        <begin position="668"/>
        <end position="678"/>
    </location>
</feature>
<reference evidence="6 7" key="1">
    <citation type="submission" date="2018-11" db="EMBL/GenBank/DDBJ databases">
        <authorList>
            <consortium name="Pathogen Informatics"/>
        </authorList>
    </citation>
    <scope>NUCLEOTIDE SEQUENCE [LARGE SCALE GENOMIC DNA]</scope>
</reference>
<accession>A0A3P7YBV9</accession>
<dbReference type="GO" id="GO:0006888">
    <property type="term" value="P:endoplasmic reticulum to Golgi vesicle-mediated transport"/>
    <property type="evidence" value="ECO:0007669"/>
    <property type="project" value="TreeGrafter"/>
</dbReference>
<dbReference type="Gene3D" id="1.10.287.1490">
    <property type="match status" value="1"/>
</dbReference>
<evidence type="ECO:0000256" key="5">
    <source>
        <dbReference type="SAM" id="MobiDB-lite"/>
    </source>
</evidence>
<feature type="compositionally biased region" description="Polar residues" evidence="5">
    <location>
        <begin position="346"/>
        <end position="356"/>
    </location>
</feature>
<feature type="region of interest" description="Disordered" evidence="5">
    <location>
        <begin position="932"/>
        <end position="979"/>
    </location>
</feature>
<dbReference type="OrthoDB" id="5857916at2759"/>
<protein>
    <submittedName>
        <fullName evidence="8">Aa_trans domain-containing protein</fullName>
    </submittedName>
</protein>
<feature type="region of interest" description="Disordered" evidence="5">
    <location>
        <begin position="60"/>
        <end position="111"/>
    </location>
</feature>
<organism evidence="6">
    <name type="scientific">Heligmosomoides polygyrus</name>
    <name type="common">Parasitic roundworm</name>
    <dbReference type="NCBI Taxonomy" id="6339"/>
    <lineage>
        <taxon>Eukaryota</taxon>
        <taxon>Metazoa</taxon>
        <taxon>Ecdysozoa</taxon>
        <taxon>Nematoda</taxon>
        <taxon>Chromadorea</taxon>
        <taxon>Rhabditida</taxon>
        <taxon>Rhabditina</taxon>
        <taxon>Rhabditomorpha</taxon>
        <taxon>Strongyloidea</taxon>
        <taxon>Heligmosomidae</taxon>
        <taxon>Heligmosomoides</taxon>
    </lineage>
</organism>
<dbReference type="AlphaFoldDB" id="A0A3P7YBV9"/>
<feature type="compositionally biased region" description="Pro residues" evidence="5">
    <location>
        <begin position="945"/>
        <end position="961"/>
    </location>
</feature>
<comment type="subcellular location">
    <subcellularLocation>
        <location evidence="1">Golgi apparatus</location>
    </subcellularLocation>
</comment>